<dbReference type="InParanoid" id="W3XKA1"/>
<dbReference type="AlphaFoldDB" id="W3XKA1"/>
<feature type="domain" description="Plant heme peroxidase family profile" evidence="8">
    <location>
        <begin position="130"/>
        <end position="253"/>
    </location>
</feature>
<dbReference type="KEGG" id="pfy:PFICI_00272"/>
<dbReference type="RefSeq" id="XP_007827044.1">
    <property type="nucleotide sequence ID" value="XM_007828853.1"/>
</dbReference>
<sequence length="518" mass="54345">MPSLSQVLPVAQLLLSSASAYYNGIDPRDIYEEMEHVLVDNSGTNSDGFINAVTPCSNYVGFASGGSKRGEQSSAQWVRMAFHDAITADLAAGTGGLDGSIGYEGDRAENPGQFIEDTLRFMGPTITAYLSMADNIALGLVASLSTCGATVGGINLRAGRKDALEAGPSGVPEPTTDLETTLNQFAAAGFSQSETIILTACGHSLGRIHYSNFPEIVDESAVSNSNLNGGVGFDDTPADFDSSVVNEYLNGTGQQGGLLVTAPNEEDRSDLRLYSSDNNATMKALSEEAAFQATCLSLFERMIDTVPADVQLSDPIVPMTWKAVDVALDINTAGNVSVSGSIRNLYTDTSPPSTVTYTTSDAGGVVVSADQKTGTSSGSGTSLFGKTKYWSFNSTIASPGTTQLNFEDQTYPINDEIFILSKQSSSSRSLTIKAAALTSLDSEGDSSMTAVLYVPTAVDGLFVKQIVNETVAMTAYGTAGEYTLYKGTSSTTAGHMIAKVLLGDAESRTVKVDKFSGR</sequence>
<evidence type="ECO:0000256" key="4">
    <source>
        <dbReference type="ARBA" id="ARBA00023002"/>
    </source>
</evidence>
<dbReference type="PANTHER" id="PTHR31356:SF53">
    <property type="entry name" value="HEME PEROXIDASE"/>
    <property type="match status" value="1"/>
</dbReference>
<dbReference type="GO" id="GO:0000302">
    <property type="term" value="P:response to reactive oxygen species"/>
    <property type="evidence" value="ECO:0007669"/>
    <property type="project" value="TreeGrafter"/>
</dbReference>
<dbReference type="PROSITE" id="PS00436">
    <property type="entry name" value="PEROXIDASE_2"/>
    <property type="match status" value="1"/>
</dbReference>
<keyword evidence="7" id="KW-0732">Signal</keyword>
<dbReference type="Gene3D" id="1.10.520.10">
    <property type="match status" value="1"/>
</dbReference>
<comment type="similarity">
    <text evidence="6">Belongs to the peroxidase family.</text>
</comment>
<gene>
    <name evidence="9" type="ORF">PFICI_00272</name>
</gene>
<dbReference type="OrthoDB" id="5985073at2759"/>
<dbReference type="GO" id="GO:0034599">
    <property type="term" value="P:cellular response to oxidative stress"/>
    <property type="evidence" value="ECO:0007669"/>
    <property type="project" value="InterPro"/>
</dbReference>
<dbReference type="PANTHER" id="PTHR31356">
    <property type="entry name" value="THYLAKOID LUMENAL 29 KDA PROTEIN, CHLOROPLASTIC-RELATED"/>
    <property type="match status" value="1"/>
</dbReference>
<dbReference type="Proteomes" id="UP000030651">
    <property type="component" value="Unassembled WGS sequence"/>
</dbReference>
<evidence type="ECO:0000256" key="3">
    <source>
        <dbReference type="ARBA" id="ARBA00022723"/>
    </source>
</evidence>
<keyword evidence="1 7" id="KW-0575">Peroxidase</keyword>
<proteinExistence type="inferred from homology"/>
<dbReference type="GeneID" id="19265285"/>
<organism evidence="9 10">
    <name type="scientific">Pestalotiopsis fici (strain W106-1 / CGMCC3.15140)</name>
    <dbReference type="NCBI Taxonomy" id="1229662"/>
    <lineage>
        <taxon>Eukaryota</taxon>
        <taxon>Fungi</taxon>
        <taxon>Dikarya</taxon>
        <taxon>Ascomycota</taxon>
        <taxon>Pezizomycotina</taxon>
        <taxon>Sordariomycetes</taxon>
        <taxon>Xylariomycetidae</taxon>
        <taxon>Amphisphaeriales</taxon>
        <taxon>Sporocadaceae</taxon>
        <taxon>Pestalotiopsis</taxon>
    </lineage>
</organism>
<evidence type="ECO:0000256" key="1">
    <source>
        <dbReference type="ARBA" id="ARBA00022559"/>
    </source>
</evidence>
<feature type="signal peptide" evidence="7">
    <location>
        <begin position="1"/>
        <end position="20"/>
    </location>
</feature>
<dbReference type="GO" id="GO:0046872">
    <property type="term" value="F:metal ion binding"/>
    <property type="evidence" value="ECO:0007669"/>
    <property type="project" value="UniProtKB-UniRule"/>
</dbReference>
<dbReference type="OMA" id="HYPFTIS"/>
<evidence type="ECO:0000313" key="9">
    <source>
        <dbReference type="EMBL" id="ETS86444.1"/>
    </source>
</evidence>
<dbReference type="GO" id="GO:0020037">
    <property type="term" value="F:heme binding"/>
    <property type="evidence" value="ECO:0007669"/>
    <property type="project" value="UniProtKB-UniRule"/>
</dbReference>
<dbReference type="HOGENOM" id="CLU_004824_4_0_1"/>
<evidence type="ECO:0000256" key="6">
    <source>
        <dbReference type="RuleBase" id="RU004241"/>
    </source>
</evidence>
<accession>W3XKA1</accession>
<dbReference type="Pfam" id="PF00141">
    <property type="entry name" value="peroxidase"/>
    <property type="match status" value="1"/>
</dbReference>
<keyword evidence="5" id="KW-0408">Iron</keyword>
<name>W3XKA1_PESFW</name>
<dbReference type="InterPro" id="IPR044831">
    <property type="entry name" value="Ccp1-like"/>
</dbReference>
<dbReference type="EMBL" id="KI912109">
    <property type="protein sequence ID" value="ETS86444.1"/>
    <property type="molecule type" value="Genomic_DNA"/>
</dbReference>
<dbReference type="InterPro" id="IPR002016">
    <property type="entry name" value="Haem_peroxidase"/>
</dbReference>
<dbReference type="eggNOG" id="ENOG502QUVG">
    <property type="taxonomic scope" value="Eukaryota"/>
</dbReference>
<keyword evidence="3" id="KW-0479">Metal-binding</keyword>
<keyword evidence="2" id="KW-0349">Heme</keyword>
<evidence type="ECO:0000259" key="8">
    <source>
        <dbReference type="PROSITE" id="PS50873"/>
    </source>
</evidence>
<dbReference type="InterPro" id="IPR010255">
    <property type="entry name" value="Haem_peroxidase_sf"/>
</dbReference>
<reference evidence="10" key="1">
    <citation type="journal article" date="2015" name="BMC Genomics">
        <title>Genomic and transcriptomic analysis of the endophytic fungus Pestalotiopsis fici reveals its lifestyle and high potential for synthesis of natural products.</title>
        <authorList>
            <person name="Wang X."/>
            <person name="Zhang X."/>
            <person name="Liu L."/>
            <person name="Xiang M."/>
            <person name="Wang W."/>
            <person name="Sun X."/>
            <person name="Che Y."/>
            <person name="Guo L."/>
            <person name="Liu G."/>
            <person name="Guo L."/>
            <person name="Wang C."/>
            <person name="Yin W.B."/>
            <person name="Stadler M."/>
            <person name="Zhang X."/>
            <person name="Liu X."/>
        </authorList>
    </citation>
    <scope>NUCLEOTIDE SEQUENCE [LARGE SCALE GENOMIC DNA]</scope>
    <source>
        <strain evidence="10">W106-1 / CGMCC3.15140</strain>
    </source>
</reference>
<feature type="chain" id="PRO_5006994330" description="Peroxidase" evidence="7">
    <location>
        <begin position="21"/>
        <end position="518"/>
    </location>
</feature>
<dbReference type="EC" id="1.11.1.-" evidence="7"/>
<dbReference type="GO" id="GO:0042744">
    <property type="term" value="P:hydrogen peroxide catabolic process"/>
    <property type="evidence" value="ECO:0007669"/>
    <property type="project" value="TreeGrafter"/>
</dbReference>
<dbReference type="InterPro" id="IPR019794">
    <property type="entry name" value="Peroxidases_AS"/>
</dbReference>
<dbReference type="PRINTS" id="PR00458">
    <property type="entry name" value="PEROXIDASE"/>
</dbReference>
<evidence type="ECO:0000256" key="5">
    <source>
        <dbReference type="ARBA" id="ARBA00023004"/>
    </source>
</evidence>
<dbReference type="Gene3D" id="1.10.420.10">
    <property type="entry name" value="Peroxidase, domain 2"/>
    <property type="match status" value="1"/>
</dbReference>
<keyword evidence="4 7" id="KW-0560">Oxidoreductase</keyword>
<dbReference type="PROSITE" id="PS50873">
    <property type="entry name" value="PEROXIDASE_4"/>
    <property type="match status" value="1"/>
</dbReference>
<keyword evidence="10" id="KW-1185">Reference proteome</keyword>
<evidence type="ECO:0000256" key="2">
    <source>
        <dbReference type="ARBA" id="ARBA00022617"/>
    </source>
</evidence>
<evidence type="ECO:0000313" key="10">
    <source>
        <dbReference type="Proteomes" id="UP000030651"/>
    </source>
</evidence>
<dbReference type="GO" id="GO:0004601">
    <property type="term" value="F:peroxidase activity"/>
    <property type="evidence" value="ECO:0007669"/>
    <property type="project" value="UniProtKB-KW"/>
</dbReference>
<protein>
    <recommendedName>
        <fullName evidence="7">Peroxidase</fullName>
        <ecNumber evidence="7">1.11.1.-</ecNumber>
    </recommendedName>
</protein>
<evidence type="ECO:0000256" key="7">
    <source>
        <dbReference type="RuleBase" id="RU363051"/>
    </source>
</evidence>
<dbReference type="SUPFAM" id="SSF48113">
    <property type="entry name" value="Heme-dependent peroxidases"/>
    <property type="match status" value="1"/>
</dbReference>